<evidence type="ECO:0000256" key="4">
    <source>
        <dbReference type="SAM" id="MobiDB-lite"/>
    </source>
</evidence>
<sequence length="183" mass="20009">MGAIDARSPNASNNSYTETVNKDDYTGHAHLPSAGVTRWRPGGGRAHHEASHGTGRLRIRAEHCLPSQLFSSLPRLRPTATLGTGSSVFRPFGLPTAVNFPTIPAMTATSTADPDLIHPSSISRHPALAGLANQLRCGPRPTLQRSSRLIQKRRHGFLSRVRTKNGRKILARRRAKGRKRLAY</sequence>
<keyword evidence="2" id="KW-0689">Ribosomal protein</keyword>
<comment type="similarity">
    <text evidence="1">Belongs to the bacterial ribosomal protein bL34 family.</text>
</comment>
<dbReference type="Proteomes" id="UP000076874">
    <property type="component" value="Unassembled WGS sequence"/>
</dbReference>
<dbReference type="PANTHER" id="PTHR14503:SF4">
    <property type="entry name" value="LARGE RIBOSOMAL SUBUNIT PROTEIN BL34M"/>
    <property type="match status" value="1"/>
</dbReference>
<dbReference type="InterPro" id="IPR000271">
    <property type="entry name" value="Ribosomal_bL34"/>
</dbReference>
<dbReference type="STRING" id="1081102.A0A167MFZ0"/>
<dbReference type="EMBL" id="AZHD01000024">
    <property type="protein sequence ID" value="OAA54304.1"/>
    <property type="molecule type" value="Genomic_DNA"/>
</dbReference>
<evidence type="ECO:0000256" key="3">
    <source>
        <dbReference type="ARBA" id="ARBA00023274"/>
    </source>
</evidence>
<dbReference type="GO" id="GO:0006508">
    <property type="term" value="P:proteolysis"/>
    <property type="evidence" value="ECO:0007669"/>
    <property type="project" value="UniProtKB-KW"/>
</dbReference>
<keyword evidence="5" id="KW-0378">Hydrolase</keyword>
<dbReference type="NCBIfam" id="TIGR01030">
    <property type="entry name" value="rpmH_bact"/>
    <property type="match status" value="1"/>
</dbReference>
<dbReference type="HAMAP" id="MF_00391">
    <property type="entry name" value="Ribosomal_bL34"/>
    <property type="match status" value="1"/>
</dbReference>
<dbReference type="GO" id="GO:0005762">
    <property type="term" value="C:mitochondrial large ribosomal subunit"/>
    <property type="evidence" value="ECO:0007669"/>
    <property type="project" value="TreeGrafter"/>
</dbReference>
<evidence type="ECO:0000313" key="5">
    <source>
        <dbReference type="EMBL" id="OAA54304.1"/>
    </source>
</evidence>
<comment type="caution">
    <text evidence="5">The sequence shown here is derived from an EMBL/GenBank/DDBJ whole genome shotgun (WGS) entry which is preliminary data.</text>
</comment>
<name>A0A167MFZ0_9HYPO</name>
<dbReference type="PANTHER" id="PTHR14503">
    <property type="entry name" value="MITOCHONDRIAL RIBOSOMAL PROTEIN 34 FAMILY MEMBER"/>
    <property type="match status" value="1"/>
</dbReference>
<organism evidence="5 6">
    <name type="scientific">Niveomyces insectorum RCEF 264</name>
    <dbReference type="NCBI Taxonomy" id="1081102"/>
    <lineage>
        <taxon>Eukaryota</taxon>
        <taxon>Fungi</taxon>
        <taxon>Dikarya</taxon>
        <taxon>Ascomycota</taxon>
        <taxon>Pezizomycotina</taxon>
        <taxon>Sordariomycetes</taxon>
        <taxon>Hypocreomycetidae</taxon>
        <taxon>Hypocreales</taxon>
        <taxon>Cordycipitaceae</taxon>
        <taxon>Niveomyces</taxon>
    </lineage>
</organism>
<reference evidence="5 6" key="1">
    <citation type="journal article" date="2016" name="Genome Biol. Evol.">
        <title>Divergent and convergent evolution of fungal pathogenicity.</title>
        <authorList>
            <person name="Shang Y."/>
            <person name="Xiao G."/>
            <person name="Zheng P."/>
            <person name="Cen K."/>
            <person name="Zhan S."/>
            <person name="Wang C."/>
        </authorList>
    </citation>
    <scope>NUCLEOTIDE SEQUENCE [LARGE SCALE GENOMIC DNA]</scope>
    <source>
        <strain evidence="5 6">RCEF 264</strain>
    </source>
</reference>
<dbReference type="GO" id="GO:0008233">
    <property type="term" value="F:peptidase activity"/>
    <property type="evidence" value="ECO:0007669"/>
    <property type="project" value="UniProtKB-KW"/>
</dbReference>
<feature type="region of interest" description="Disordered" evidence="4">
    <location>
        <begin position="1"/>
        <end position="53"/>
    </location>
</feature>
<proteinExistence type="inferred from homology"/>
<keyword evidence="5" id="KW-0645">Protease</keyword>
<protein>
    <submittedName>
        <fullName evidence="5">Prenyl protease ste24</fullName>
    </submittedName>
</protein>
<evidence type="ECO:0000313" key="6">
    <source>
        <dbReference type="Proteomes" id="UP000076874"/>
    </source>
</evidence>
<dbReference type="OrthoDB" id="431691at2759"/>
<gene>
    <name evidence="5" type="ORF">SPI_08923</name>
</gene>
<dbReference type="GO" id="GO:0006412">
    <property type="term" value="P:translation"/>
    <property type="evidence" value="ECO:0007669"/>
    <property type="project" value="InterPro"/>
</dbReference>
<keyword evidence="3" id="KW-0687">Ribonucleoprotein</keyword>
<evidence type="ECO:0000256" key="1">
    <source>
        <dbReference type="ARBA" id="ARBA00010111"/>
    </source>
</evidence>
<dbReference type="GO" id="GO:0003735">
    <property type="term" value="F:structural constituent of ribosome"/>
    <property type="evidence" value="ECO:0007669"/>
    <property type="project" value="InterPro"/>
</dbReference>
<dbReference type="Gene3D" id="1.10.287.3980">
    <property type="match status" value="1"/>
</dbReference>
<evidence type="ECO:0000256" key="2">
    <source>
        <dbReference type="ARBA" id="ARBA00022980"/>
    </source>
</evidence>
<accession>A0A167MFZ0</accession>
<dbReference type="Pfam" id="PF00468">
    <property type="entry name" value="Ribosomal_L34"/>
    <property type="match status" value="1"/>
</dbReference>
<dbReference type="AlphaFoldDB" id="A0A167MFZ0"/>
<keyword evidence="6" id="KW-1185">Reference proteome</keyword>
<feature type="compositionally biased region" description="Polar residues" evidence="4">
    <location>
        <begin position="9"/>
        <end position="19"/>
    </location>
</feature>